<keyword evidence="1" id="KW-1133">Transmembrane helix</keyword>
<protein>
    <submittedName>
        <fullName evidence="2">Uncharacterized protein</fullName>
    </submittedName>
</protein>
<feature type="transmembrane region" description="Helical" evidence="1">
    <location>
        <begin position="40"/>
        <end position="59"/>
    </location>
</feature>
<evidence type="ECO:0000313" key="2">
    <source>
        <dbReference type="EMBL" id="MBB3957647.1"/>
    </source>
</evidence>
<sequence>MSSAGISMDQIVALIAVALMLMLVWRNLSSYRLSAGRKLGMALLWVVAFGLIALLAAQFGL</sequence>
<comment type="caution">
    <text evidence="2">The sequence shown here is derived from an EMBL/GenBank/DDBJ whole genome shotgun (WGS) entry which is preliminary data.</text>
</comment>
<accession>A0A7W6CKV8</accession>
<keyword evidence="1" id="KW-0812">Transmembrane</keyword>
<keyword evidence="3" id="KW-1185">Reference proteome</keyword>
<name>A0A7W6CKV8_9SPHN</name>
<feature type="transmembrane region" description="Helical" evidence="1">
    <location>
        <begin position="6"/>
        <end position="28"/>
    </location>
</feature>
<evidence type="ECO:0000256" key="1">
    <source>
        <dbReference type="SAM" id="Phobius"/>
    </source>
</evidence>
<organism evidence="2 3">
    <name type="scientific">Novosphingobium sediminicola</name>
    <dbReference type="NCBI Taxonomy" id="563162"/>
    <lineage>
        <taxon>Bacteria</taxon>
        <taxon>Pseudomonadati</taxon>
        <taxon>Pseudomonadota</taxon>
        <taxon>Alphaproteobacteria</taxon>
        <taxon>Sphingomonadales</taxon>
        <taxon>Sphingomonadaceae</taxon>
        <taxon>Novosphingobium</taxon>
    </lineage>
</organism>
<dbReference type="AlphaFoldDB" id="A0A7W6CKV8"/>
<dbReference type="EMBL" id="JACIDX010000029">
    <property type="protein sequence ID" value="MBB3957647.1"/>
    <property type="molecule type" value="Genomic_DNA"/>
</dbReference>
<proteinExistence type="predicted"/>
<dbReference type="Proteomes" id="UP000548867">
    <property type="component" value="Unassembled WGS sequence"/>
</dbReference>
<evidence type="ECO:0000313" key="3">
    <source>
        <dbReference type="Proteomes" id="UP000548867"/>
    </source>
</evidence>
<keyword evidence="1" id="KW-0472">Membrane</keyword>
<gene>
    <name evidence="2" type="ORF">GGR38_004621</name>
</gene>
<reference evidence="2 3" key="1">
    <citation type="submission" date="2020-08" db="EMBL/GenBank/DDBJ databases">
        <title>Genomic Encyclopedia of Type Strains, Phase IV (KMG-IV): sequencing the most valuable type-strain genomes for metagenomic binning, comparative biology and taxonomic classification.</title>
        <authorList>
            <person name="Goeker M."/>
        </authorList>
    </citation>
    <scope>NUCLEOTIDE SEQUENCE [LARGE SCALE GENOMIC DNA]</scope>
    <source>
        <strain evidence="2 3">DSM 27057</strain>
    </source>
</reference>